<dbReference type="GO" id="GO:0006782">
    <property type="term" value="P:protoporphyrinogen IX biosynthetic process"/>
    <property type="evidence" value="ECO:0007669"/>
    <property type="project" value="UniProtKB-UniRule"/>
</dbReference>
<dbReference type="PRINTS" id="PR00151">
    <property type="entry name" value="PORPHBDMNASE"/>
</dbReference>
<dbReference type="Proteomes" id="UP000199476">
    <property type="component" value="Unassembled WGS sequence"/>
</dbReference>
<dbReference type="OrthoDB" id="9810298at2"/>
<dbReference type="GO" id="GO:0005737">
    <property type="term" value="C:cytoplasm"/>
    <property type="evidence" value="ECO:0007669"/>
    <property type="project" value="UniProtKB-UniRule"/>
</dbReference>
<dbReference type="InterPro" id="IPR022417">
    <property type="entry name" value="Porphobilin_deaminase_N"/>
</dbReference>
<dbReference type="AlphaFoldDB" id="A0A1G9Q2L5"/>
<dbReference type="Gene3D" id="3.40.190.10">
    <property type="entry name" value="Periplasmic binding protein-like II"/>
    <property type="match status" value="2"/>
</dbReference>
<protein>
    <recommendedName>
        <fullName evidence="8">Porphobilinogen deaminase</fullName>
        <shortName evidence="8">PBG</shortName>
        <ecNumber evidence="8">2.5.1.61</ecNumber>
    </recommendedName>
    <alternativeName>
        <fullName evidence="8">Hydroxymethylbilane synthase</fullName>
        <shortName evidence="8">HMBS</shortName>
    </alternativeName>
    <alternativeName>
        <fullName evidence="8">Pre-uroporphyrinogen synthase</fullName>
    </alternativeName>
</protein>
<reference evidence="11 12" key="1">
    <citation type="submission" date="2016-10" db="EMBL/GenBank/DDBJ databases">
        <authorList>
            <person name="de Groot N.N."/>
        </authorList>
    </citation>
    <scope>NUCLEOTIDE SEQUENCE [LARGE SCALE GENOMIC DNA]</scope>
    <source>
        <strain evidence="11 12">SLAS-1</strain>
    </source>
</reference>
<dbReference type="SUPFAM" id="SSF53850">
    <property type="entry name" value="Periplasmic binding protein-like II"/>
    <property type="match status" value="1"/>
</dbReference>
<dbReference type="STRING" id="321763.SAMN04488692_11519"/>
<evidence type="ECO:0000313" key="11">
    <source>
        <dbReference type="EMBL" id="SDM04971.1"/>
    </source>
</evidence>
<dbReference type="InterPro" id="IPR022419">
    <property type="entry name" value="Porphobilin_deaminase_cofac_BS"/>
</dbReference>
<comment type="subunit">
    <text evidence="4 8">Monomer.</text>
</comment>
<dbReference type="RefSeq" id="WP_089760726.1">
    <property type="nucleotide sequence ID" value="NZ_FNGO01000015.1"/>
</dbReference>
<evidence type="ECO:0000313" key="12">
    <source>
        <dbReference type="Proteomes" id="UP000199476"/>
    </source>
</evidence>
<comment type="cofactor">
    <cofactor evidence="8">
        <name>dipyrromethane</name>
        <dbReference type="ChEBI" id="CHEBI:60342"/>
    </cofactor>
    <text evidence="8">Binds 1 dipyrromethane group covalently.</text>
</comment>
<evidence type="ECO:0000259" key="9">
    <source>
        <dbReference type="Pfam" id="PF01379"/>
    </source>
</evidence>
<keyword evidence="6 8" id="KW-0627">Porphyrin biosynthesis</keyword>
<organism evidence="11 12">
    <name type="scientific">Halarsenatibacter silvermanii</name>
    <dbReference type="NCBI Taxonomy" id="321763"/>
    <lineage>
        <taxon>Bacteria</taxon>
        <taxon>Bacillati</taxon>
        <taxon>Bacillota</taxon>
        <taxon>Clostridia</taxon>
        <taxon>Halanaerobiales</taxon>
        <taxon>Halarsenatibacteraceae</taxon>
        <taxon>Halarsenatibacter</taxon>
    </lineage>
</organism>
<dbReference type="FunFam" id="3.40.190.10:FF:000005">
    <property type="entry name" value="Porphobilinogen deaminase"/>
    <property type="match status" value="1"/>
</dbReference>
<dbReference type="PIRSF" id="PIRSF001438">
    <property type="entry name" value="4pyrrol_synth_OHMeBilane_synth"/>
    <property type="match status" value="1"/>
</dbReference>
<dbReference type="InterPro" id="IPR022418">
    <property type="entry name" value="Porphobilinogen_deaminase_C"/>
</dbReference>
<evidence type="ECO:0000256" key="7">
    <source>
        <dbReference type="ARBA" id="ARBA00048169"/>
    </source>
</evidence>
<dbReference type="EMBL" id="FNGO01000015">
    <property type="protein sequence ID" value="SDM04971.1"/>
    <property type="molecule type" value="Genomic_DNA"/>
</dbReference>
<keyword evidence="12" id="KW-1185">Reference proteome</keyword>
<evidence type="ECO:0000256" key="4">
    <source>
        <dbReference type="ARBA" id="ARBA00011245"/>
    </source>
</evidence>
<dbReference type="Gene3D" id="3.30.160.40">
    <property type="entry name" value="Porphobilinogen deaminase, C-terminal domain"/>
    <property type="match status" value="1"/>
</dbReference>
<gene>
    <name evidence="8" type="primary">hemC</name>
    <name evidence="11" type="ORF">SAMN04488692_11519</name>
</gene>
<dbReference type="FunFam" id="3.40.190.10:FF:000004">
    <property type="entry name" value="Porphobilinogen deaminase"/>
    <property type="match status" value="1"/>
</dbReference>
<keyword evidence="5 8" id="KW-0808">Transferase</keyword>
<evidence type="ECO:0000259" key="10">
    <source>
        <dbReference type="Pfam" id="PF03900"/>
    </source>
</evidence>
<comment type="similarity">
    <text evidence="3 8">Belongs to the HMBS family.</text>
</comment>
<dbReference type="InterPro" id="IPR036803">
    <property type="entry name" value="Porphobilinogen_deaminase_C_sf"/>
</dbReference>
<feature type="modified residue" description="S-(dipyrrolylmethanemethyl)cysteine" evidence="8">
    <location>
        <position position="244"/>
    </location>
</feature>
<comment type="pathway">
    <text evidence="2">Porphyrin-containing compound metabolism; protoporphyrin-IX biosynthesis; coproporphyrinogen-III from 5-aminolevulinate: step 2/4.</text>
</comment>
<dbReference type="PANTHER" id="PTHR11557:SF0">
    <property type="entry name" value="PORPHOBILINOGEN DEAMINASE"/>
    <property type="match status" value="1"/>
</dbReference>
<evidence type="ECO:0000256" key="5">
    <source>
        <dbReference type="ARBA" id="ARBA00022679"/>
    </source>
</evidence>
<dbReference type="PROSITE" id="PS00533">
    <property type="entry name" value="PORPHOBILINOGEN_DEAM"/>
    <property type="match status" value="1"/>
</dbReference>
<dbReference type="InterPro" id="IPR000860">
    <property type="entry name" value="HemC"/>
</dbReference>
<feature type="domain" description="Porphobilinogen deaminase N-terminal" evidence="9">
    <location>
        <begin position="6"/>
        <end position="212"/>
    </location>
</feature>
<name>A0A1G9Q2L5_9FIRM</name>
<evidence type="ECO:0000256" key="2">
    <source>
        <dbReference type="ARBA" id="ARBA00004735"/>
    </source>
</evidence>
<evidence type="ECO:0000256" key="8">
    <source>
        <dbReference type="HAMAP-Rule" id="MF_00260"/>
    </source>
</evidence>
<evidence type="ECO:0000256" key="3">
    <source>
        <dbReference type="ARBA" id="ARBA00005638"/>
    </source>
</evidence>
<evidence type="ECO:0000256" key="1">
    <source>
        <dbReference type="ARBA" id="ARBA00002869"/>
    </source>
</evidence>
<sequence length="309" mass="33868">MKRKKIVIGTRASELALTQAEEIAETLEDNLADRDIEIEIEKIVTTGDRVIDQPLAKIEGKGIFLKEIEKALLNGEIDLAVHSLKDVPTELPDGLKLGSLPIREDPRDVLIAPGFSGLEDLPRGAVVGTGSLRRQTQLLQRRSDLQVRGIRGNVDTRLQKLQDEDYDALVLAAAGLKRLDRSGEVTAYFPPDEFLPAAGQGGLALEIREDSSWSEKILQSIEDQKVARCLTAERKFLAALGGGCHVPIGSYARVKQDRIEISGMVGGERGEEYYHRSRQGPFEKGEELAVELAEELLARGAAGLLDKEV</sequence>
<comment type="function">
    <text evidence="1 8">Tetrapolymerization of the monopyrrole PBG into the hydroxymethylbilane pre-uroporphyrinogen in several discrete steps.</text>
</comment>
<accession>A0A1G9Q2L5</accession>
<dbReference type="Pfam" id="PF03900">
    <property type="entry name" value="Porphobil_deamC"/>
    <property type="match status" value="1"/>
</dbReference>
<dbReference type="EC" id="2.5.1.61" evidence="8"/>
<comment type="catalytic activity">
    <reaction evidence="7 8">
        <text>4 porphobilinogen + H2O = hydroxymethylbilane + 4 NH4(+)</text>
        <dbReference type="Rhea" id="RHEA:13185"/>
        <dbReference type="ChEBI" id="CHEBI:15377"/>
        <dbReference type="ChEBI" id="CHEBI:28938"/>
        <dbReference type="ChEBI" id="CHEBI:57845"/>
        <dbReference type="ChEBI" id="CHEBI:58126"/>
        <dbReference type="EC" id="2.5.1.61"/>
    </reaction>
</comment>
<dbReference type="PANTHER" id="PTHR11557">
    <property type="entry name" value="PORPHOBILINOGEN DEAMINASE"/>
    <property type="match status" value="1"/>
</dbReference>
<proteinExistence type="inferred from homology"/>
<dbReference type="SUPFAM" id="SSF54782">
    <property type="entry name" value="Porphobilinogen deaminase (hydroxymethylbilane synthase), C-terminal domain"/>
    <property type="match status" value="1"/>
</dbReference>
<dbReference type="NCBIfam" id="TIGR00212">
    <property type="entry name" value="hemC"/>
    <property type="match status" value="1"/>
</dbReference>
<comment type="miscellaneous">
    <text evidence="8">The porphobilinogen subunits are added to the dipyrromethane group.</text>
</comment>
<dbReference type="HAMAP" id="MF_00260">
    <property type="entry name" value="Porphobil_deam"/>
    <property type="match status" value="1"/>
</dbReference>
<dbReference type="GO" id="GO:0004418">
    <property type="term" value="F:hydroxymethylbilane synthase activity"/>
    <property type="evidence" value="ECO:0007669"/>
    <property type="project" value="UniProtKB-UniRule"/>
</dbReference>
<evidence type="ECO:0000256" key="6">
    <source>
        <dbReference type="ARBA" id="ARBA00023244"/>
    </source>
</evidence>
<feature type="domain" description="Porphobilinogen deaminase C-terminal" evidence="10">
    <location>
        <begin position="228"/>
        <end position="297"/>
    </location>
</feature>
<dbReference type="Pfam" id="PF01379">
    <property type="entry name" value="Porphobil_deam"/>
    <property type="match status" value="1"/>
</dbReference>
<dbReference type="CDD" id="cd13646">
    <property type="entry name" value="PBP2_EcHMBS_like"/>
    <property type="match status" value="1"/>
</dbReference>